<evidence type="ECO:0000313" key="3">
    <source>
        <dbReference type="Proteomes" id="UP000430222"/>
    </source>
</evidence>
<dbReference type="AlphaFoldDB" id="A0A6I2UZ35"/>
<feature type="signal peptide" evidence="1">
    <location>
        <begin position="1"/>
        <end position="24"/>
    </location>
</feature>
<keyword evidence="1" id="KW-0732">Signal</keyword>
<keyword evidence="3" id="KW-1185">Reference proteome</keyword>
<comment type="caution">
    <text evidence="2">The sequence shown here is derived from an EMBL/GenBank/DDBJ whole genome shotgun (WGS) entry which is preliminary data.</text>
</comment>
<protein>
    <recommendedName>
        <fullName evidence="4">Glycine zipper 2TM domain-containing protein</fullName>
    </recommendedName>
</protein>
<organism evidence="2 3">
    <name type="scientific">Selenomonas montiformis</name>
    <dbReference type="NCBI Taxonomy" id="2652285"/>
    <lineage>
        <taxon>Bacteria</taxon>
        <taxon>Bacillati</taxon>
        <taxon>Bacillota</taxon>
        <taxon>Negativicutes</taxon>
        <taxon>Selenomonadales</taxon>
        <taxon>Selenomonadaceae</taxon>
        <taxon>Selenomonas</taxon>
    </lineage>
</organism>
<dbReference type="Proteomes" id="UP000430222">
    <property type="component" value="Unassembled WGS sequence"/>
</dbReference>
<sequence>MKTTAIALASFLSLGLFGATVSEASPHRHGGDYEITQLANRHHRWHPKTYSEGDRNTAAIVGAVAGYIIGKNT</sequence>
<dbReference type="EMBL" id="VUNL01000004">
    <property type="protein sequence ID" value="MSV24526.1"/>
    <property type="molecule type" value="Genomic_DNA"/>
</dbReference>
<dbReference type="RefSeq" id="WP_154620376.1">
    <property type="nucleotide sequence ID" value="NZ_VUNL01000004.1"/>
</dbReference>
<name>A0A6I2UZ35_9FIRM</name>
<reference evidence="2 3" key="1">
    <citation type="submission" date="2019-08" db="EMBL/GenBank/DDBJ databases">
        <title>In-depth cultivation of the pig gut microbiome towards novel bacterial diversity and tailored functional studies.</title>
        <authorList>
            <person name="Wylensek D."/>
            <person name="Hitch T.C.A."/>
            <person name="Clavel T."/>
        </authorList>
    </citation>
    <scope>NUCLEOTIDE SEQUENCE [LARGE SCALE GENOMIC DNA]</scope>
    <source>
        <strain evidence="3">WCA-380-WT-3B3</strain>
    </source>
</reference>
<gene>
    <name evidence="2" type="ORF">FYJ78_04860</name>
</gene>
<proteinExistence type="predicted"/>
<accession>A0A6I2UZ35</accession>
<feature type="chain" id="PRO_5026178852" description="Glycine zipper 2TM domain-containing protein" evidence="1">
    <location>
        <begin position="25"/>
        <end position="73"/>
    </location>
</feature>
<evidence type="ECO:0008006" key="4">
    <source>
        <dbReference type="Google" id="ProtNLM"/>
    </source>
</evidence>
<evidence type="ECO:0000313" key="2">
    <source>
        <dbReference type="EMBL" id="MSV24526.1"/>
    </source>
</evidence>
<evidence type="ECO:0000256" key="1">
    <source>
        <dbReference type="SAM" id="SignalP"/>
    </source>
</evidence>